<dbReference type="EMBL" id="FUEG01000017">
    <property type="protein sequence ID" value="SJL12626.1"/>
    <property type="molecule type" value="Genomic_DNA"/>
</dbReference>
<dbReference type="PANTHER" id="PTHR32332">
    <property type="entry name" value="2-NITROPROPANE DIOXYGENASE"/>
    <property type="match status" value="1"/>
</dbReference>
<dbReference type="Gene3D" id="3.20.20.70">
    <property type="entry name" value="Aldolase class I"/>
    <property type="match status" value="1"/>
</dbReference>
<organism evidence="1 2">
    <name type="scientific">Armillaria ostoyae</name>
    <name type="common">Armillaria root rot fungus</name>
    <dbReference type="NCBI Taxonomy" id="47428"/>
    <lineage>
        <taxon>Eukaryota</taxon>
        <taxon>Fungi</taxon>
        <taxon>Dikarya</taxon>
        <taxon>Basidiomycota</taxon>
        <taxon>Agaricomycotina</taxon>
        <taxon>Agaricomycetes</taxon>
        <taxon>Agaricomycetidae</taxon>
        <taxon>Agaricales</taxon>
        <taxon>Marasmiineae</taxon>
        <taxon>Physalacriaceae</taxon>
        <taxon>Armillaria</taxon>
    </lineage>
</organism>
<dbReference type="InterPro" id="IPR013785">
    <property type="entry name" value="Aldolase_TIM"/>
</dbReference>
<proteinExistence type="predicted"/>
<sequence length="168" mass="18404">MEYISTRLTKCMDISSPIVVTPMAFVSTASLISAITSAGAFGFFGAGFDTSEQLVNTLRTIRGDLHVPPDAPLPVGVGFISWVLKLTEGSDDPRLVCVLEELPRAIWIAFGDDLGDYIAQVRAYDRKRNFKTLIYVIVNSVEEALRATDEWKVDALVVQGKLPILKAV</sequence>
<evidence type="ECO:0000313" key="1">
    <source>
        <dbReference type="EMBL" id="SJL12626.1"/>
    </source>
</evidence>
<gene>
    <name evidence="1" type="ORF">ARMOST_16055</name>
</gene>
<evidence type="ECO:0000313" key="2">
    <source>
        <dbReference type="Proteomes" id="UP000219338"/>
    </source>
</evidence>
<keyword evidence="2" id="KW-1185">Reference proteome</keyword>
<reference evidence="2" key="1">
    <citation type="journal article" date="2017" name="Nat. Ecol. Evol.">
        <title>Genome expansion and lineage-specific genetic innovations in the forest pathogenic fungi Armillaria.</title>
        <authorList>
            <person name="Sipos G."/>
            <person name="Prasanna A.N."/>
            <person name="Walter M.C."/>
            <person name="O'Connor E."/>
            <person name="Balint B."/>
            <person name="Krizsan K."/>
            <person name="Kiss B."/>
            <person name="Hess J."/>
            <person name="Varga T."/>
            <person name="Slot J."/>
            <person name="Riley R."/>
            <person name="Boka B."/>
            <person name="Rigling D."/>
            <person name="Barry K."/>
            <person name="Lee J."/>
            <person name="Mihaltcheva S."/>
            <person name="LaButti K."/>
            <person name="Lipzen A."/>
            <person name="Waldron R."/>
            <person name="Moloney N.M."/>
            <person name="Sperisen C."/>
            <person name="Kredics L."/>
            <person name="Vagvoelgyi C."/>
            <person name="Patrignani A."/>
            <person name="Fitzpatrick D."/>
            <person name="Nagy I."/>
            <person name="Doyle S."/>
            <person name="Anderson J.B."/>
            <person name="Grigoriev I.V."/>
            <person name="Gueldener U."/>
            <person name="Muensterkoetter M."/>
            <person name="Nagy L.G."/>
        </authorList>
    </citation>
    <scope>NUCLEOTIDE SEQUENCE [LARGE SCALE GENOMIC DNA]</scope>
    <source>
        <strain evidence="2">C18/9</strain>
    </source>
</reference>
<dbReference type="SUPFAM" id="SSF51412">
    <property type="entry name" value="Inosine monophosphate dehydrogenase (IMPDH)"/>
    <property type="match status" value="1"/>
</dbReference>
<name>A0A284RV26_ARMOS</name>
<dbReference type="AlphaFoldDB" id="A0A284RV26"/>
<dbReference type="Proteomes" id="UP000219338">
    <property type="component" value="Unassembled WGS sequence"/>
</dbReference>
<dbReference type="OrthoDB" id="2349068at2759"/>
<dbReference type="STRING" id="47428.A0A284RV26"/>
<accession>A0A284RV26</accession>
<dbReference type="Pfam" id="PF03060">
    <property type="entry name" value="NMO"/>
    <property type="match status" value="1"/>
</dbReference>
<protein>
    <submittedName>
        <fullName evidence="1">Uncharacterized protein</fullName>
    </submittedName>
</protein>